<dbReference type="RefSeq" id="XP_023359249.1">
    <property type="nucleotide sequence ID" value="XM_023503481.2"/>
</dbReference>
<gene>
    <name evidence="15" type="primary">TRIM45</name>
</gene>
<evidence type="ECO:0000256" key="7">
    <source>
        <dbReference type="ARBA" id="ARBA00022786"/>
    </source>
</evidence>
<organism evidence="15 16">
    <name type="scientific">Sarcophilus harrisii</name>
    <name type="common">Tasmanian devil</name>
    <name type="synonym">Sarcophilus laniarius</name>
    <dbReference type="NCBI Taxonomy" id="9305"/>
    <lineage>
        <taxon>Eukaryota</taxon>
        <taxon>Metazoa</taxon>
        <taxon>Chordata</taxon>
        <taxon>Craniata</taxon>
        <taxon>Vertebrata</taxon>
        <taxon>Euteleostomi</taxon>
        <taxon>Mammalia</taxon>
        <taxon>Metatheria</taxon>
        <taxon>Dasyuromorphia</taxon>
        <taxon>Dasyuridae</taxon>
        <taxon>Sarcophilus</taxon>
    </lineage>
</organism>
<feature type="region of interest" description="Disordered" evidence="12">
    <location>
        <begin position="105"/>
        <end position="130"/>
    </location>
</feature>
<dbReference type="GeneTree" id="ENSGT00940000154334"/>
<dbReference type="SUPFAM" id="SSF57850">
    <property type="entry name" value="RING/U-box"/>
    <property type="match status" value="1"/>
</dbReference>
<proteinExistence type="inferred from homology"/>
<comment type="similarity">
    <text evidence="2">Belongs to the TRIM/RBCC family.</text>
</comment>
<keyword evidence="7" id="KW-0833">Ubl conjugation pathway</keyword>
<feature type="coiled-coil region" evidence="11">
    <location>
        <begin position="328"/>
        <end position="355"/>
    </location>
</feature>
<dbReference type="Pfam" id="PF00630">
    <property type="entry name" value="Filamin"/>
    <property type="match status" value="1"/>
</dbReference>
<feature type="domain" description="B box-type" evidence="14">
    <location>
        <begin position="173"/>
        <end position="219"/>
    </location>
</feature>
<reference evidence="15 16" key="1">
    <citation type="journal article" date="2011" name="Proc. Natl. Acad. Sci. U.S.A.">
        <title>Genetic diversity and population structure of the endangered marsupial Sarcophilus harrisii (Tasmanian devil).</title>
        <authorList>
            <person name="Miller W."/>
            <person name="Hayes V.M."/>
            <person name="Ratan A."/>
            <person name="Petersen D.C."/>
            <person name="Wittekindt N.E."/>
            <person name="Miller J."/>
            <person name="Walenz B."/>
            <person name="Knight J."/>
            <person name="Qi J."/>
            <person name="Zhao F."/>
            <person name="Wang Q."/>
            <person name="Bedoya-Reina O.C."/>
            <person name="Katiyar N."/>
            <person name="Tomsho L.P."/>
            <person name="Kasson L.M."/>
            <person name="Hardie R.A."/>
            <person name="Woodbridge P."/>
            <person name="Tindall E.A."/>
            <person name="Bertelsen M.F."/>
            <person name="Dixon D."/>
            <person name="Pyecroft S."/>
            <person name="Helgen K.M."/>
            <person name="Lesk A.M."/>
            <person name="Pringle T.H."/>
            <person name="Patterson N."/>
            <person name="Zhang Y."/>
            <person name="Kreiss A."/>
            <person name="Woods G.M."/>
            <person name="Jones M.E."/>
            <person name="Schuster S.C."/>
        </authorList>
    </citation>
    <scope>NUCLEOTIDE SEQUENCE [LARGE SCALE GENOMIC DNA]</scope>
</reference>
<reference evidence="15" key="2">
    <citation type="submission" date="2025-08" db="UniProtKB">
        <authorList>
            <consortium name="Ensembl"/>
        </authorList>
    </citation>
    <scope>IDENTIFICATION</scope>
</reference>
<evidence type="ECO:0000256" key="12">
    <source>
        <dbReference type="SAM" id="MobiDB-lite"/>
    </source>
</evidence>
<dbReference type="OrthoDB" id="264520at2759"/>
<evidence type="ECO:0000259" key="13">
    <source>
        <dbReference type="PROSITE" id="PS50089"/>
    </source>
</evidence>
<dbReference type="SUPFAM" id="SSF57845">
    <property type="entry name" value="B-box zinc-binding domain"/>
    <property type="match status" value="1"/>
</dbReference>
<dbReference type="InterPro" id="IPR003649">
    <property type="entry name" value="Bbox_C"/>
</dbReference>
<evidence type="ECO:0000256" key="5">
    <source>
        <dbReference type="ARBA" id="ARBA00022737"/>
    </source>
</evidence>
<dbReference type="AlphaFoldDB" id="A0A7N4NLA6"/>
<dbReference type="GO" id="GO:0008270">
    <property type="term" value="F:zinc ion binding"/>
    <property type="evidence" value="ECO:0007669"/>
    <property type="project" value="UniProtKB-KW"/>
</dbReference>
<dbReference type="InterPro" id="IPR013783">
    <property type="entry name" value="Ig-like_fold"/>
</dbReference>
<evidence type="ECO:0000256" key="3">
    <source>
        <dbReference type="ARBA" id="ARBA00012483"/>
    </source>
</evidence>
<dbReference type="SMART" id="SM00336">
    <property type="entry name" value="BBOX"/>
    <property type="match status" value="2"/>
</dbReference>
<evidence type="ECO:0000256" key="9">
    <source>
        <dbReference type="PROSITE-ProRule" id="PRU00024"/>
    </source>
</evidence>
<keyword evidence="4" id="KW-0479">Metal-binding</keyword>
<feature type="repeat" description="Filamin" evidence="10">
    <location>
        <begin position="437"/>
        <end position="540"/>
    </location>
</feature>
<dbReference type="InterPro" id="IPR000315">
    <property type="entry name" value="Znf_B-box"/>
</dbReference>
<evidence type="ECO:0000256" key="1">
    <source>
        <dbReference type="ARBA" id="ARBA00000900"/>
    </source>
</evidence>
<dbReference type="Gene3D" id="4.10.830.40">
    <property type="match status" value="1"/>
</dbReference>
<name>A0A7N4NLA6_SARHA</name>
<sequence>MYQLHGERGGAGEVMSPALGSDFVDKIWKNLGKMSAREAKQEPQGVGMPLSSPSVSLGSLGKTRCPMCMELFKVPRILPCLHTFCTTCLEKLEPFSVLALRPSDLETSPEGARPWDKPPPPPPPPAPPQESQLSILCPVCDTEVDLPPGGVKSLTMDHLAVNEVLQQNLQEDTPGVVCDLCSDREVDNRCLTCKVNLCQFCSQAHRRQKKTSSHSVMPMKDLKGYSQIGKQIMCSIHPAEELNLFCEQCDQPMCGVCVLGEHRGHTYDLIGNIIHKHGNSMRELLHSTQPHVGSLERALAQIEGVGSALRCRMDALSADIREFCDGYITAIREHRDQLLKQLEDLRIQKENSLHLQKLQVEQLLADLRTGVEFTEHLLSNGSDLEILITKEVVVNRLKKLKKADYSIGPGVDDGICFSPQEKAGQYGGYEVFGAILTKGVDPAQCILQGEDIHKAWEKQKVTFTLLCRDILGESMGRGGEHIRVSVIHKNKKDCVLKTMVQDNNNGTYAISFIPEDPGPYTVCVCVREQHVQGSPYTMNVRRRRRPHPGVFHCCSFCSSGGKKSARCACGGTMAGGYQGCGHGHKGHPGRRHWSCCGGTEEKSECSWKVEDEISSHRSLVRTVAL</sequence>
<dbReference type="Gene3D" id="3.30.160.60">
    <property type="entry name" value="Classic Zinc Finger"/>
    <property type="match status" value="1"/>
</dbReference>
<dbReference type="GO" id="GO:0060348">
    <property type="term" value="P:bone development"/>
    <property type="evidence" value="ECO:0007669"/>
    <property type="project" value="Ensembl"/>
</dbReference>
<protein>
    <recommendedName>
        <fullName evidence="3">RING-type E3 ubiquitin transferase</fullName>
        <ecNumber evidence="3">2.3.2.27</ecNumber>
    </recommendedName>
</protein>
<evidence type="ECO:0000259" key="14">
    <source>
        <dbReference type="PROSITE" id="PS50119"/>
    </source>
</evidence>
<reference evidence="15" key="3">
    <citation type="submission" date="2025-09" db="UniProtKB">
        <authorList>
            <consortium name="Ensembl"/>
        </authorList>
    </citation>
    <scope>IDENTIFICATION</scope>
</reference>
<dbReference type="Pfam" id="PF00643">
    <property type="entry name" value="zf-B_box"/>
    <property type="match status" value="1"/>
</dbReference>
<evidence type="ECO:0000256" key="4">
    <source>
        <dbReference type="ARBA" id="ARBA00022723"/>
    </source>
</evidence>
<dbReference type="PROSITE" id="PS50119">
    <property type="entry name" value="ZF_BBOX"/>
    <property type="match status" value="2"/>
</dbReference>
<dbReference type="GO" id="GO:0006954">
    <property type="term" value="P:inflammatory response"/>
    <property type="evidence" value="ECO:0007669"/>
    <property type="project" value="Ensembl"/>
</dbReference>
<dbReference type="SMART" id="SM00184">
    <property type="entry name" value="RING"/>
    <property type="match status" value="1"/>
</dbReference>
<evidence type="ECO:0000313" key="15">
    <source>
        <dbReference type="Ensembl" id="ENSSHAP00000024783.1"/>
    </source>
</evidence>
<dbReference type="EC" id="2.3.2.27" evidence="3"/>
<evidence type="ECO:0000256" key="8">
    <source>
        <dbReference type="ARBA" id="ARBA00022833"/>
    </source>
</evidence>
<dbReference type="CDD" id="cd19809">
    <property type="entry name" value="Bbox1_TRIM45_C-X"/>
    <property type="match status" value="1"/>
</dbReference>
<dbReference type="GO" id="GO:0005829">
    <property type="term" value="C:cytosol"/>
    <property type="evidence" value="ECO:0007669"/>
    <property type="project" value="Ensembl"/>
</dbReference>
<feature type="compositionally biased region" description="Pro residues" evidence="12">
    <location>
        <begin position="117"/>
        <end position="128"/>
    </location>
</feature>
<keyword evidence="8" id="KW-0862">Zinc</keyword>
<evidence type="ECO:0000313" key="16">
    <source>
        <dbReference type="Proteomes" id="UP000007648"/>
    </source>
</evidence>
<dbReference type="FunCoup" id="A0A7N4NLA6">
    <property type="interactions" value="1079"/>
</dbReference>
<evidence type="ECO:0000256" key="6">
    <source>
        <dbReference type="ARBA" id="ARBA00022771"/>
    </source>
</evidence>
<dbReference type="Proteomes" id="UP000007648">
    <property type="component" value="Unassembled WGS sequence"/>
</dbReference>
<feature type="domain" description="RING-type" evidence="13">
    <location>
        <begin position="65"/>
        <end position="141"/>
    </location>
</feature>
<dbReference type="InterPro" id="IPR047153">
    <property type="entry name" value="TRIM45/56/19-like"/>
</dbReference>
<keyword evidence="6 9" id="KW-0863">Zinc-finger</keyword>
<accession>A0A7N4NLA6</accession>
<evidence type="ECO:0000256" key="11">
    <source>
        <dbReference type="SAM" id="Coils"/>
    </source>
</evidence>
<dbReference type="Pfam" id="PF13445">
    <property type="entry name" value="zf-RING_UBOX"/>
    <property type="match status" value="1"/>
</dbReference>
<dbReference type="PANTHER" id="PTHR25462">
    <property type="entry name" value="BONUS, ISOFORM C-RELATED"/>
    <property type="match status" value="1"/>
</dbReference>
<dbReference type="SUPFAM" id="SSF81296">
    <property type="entry name" value="E set domains"/>
    <property type="match status" value="1"/>
</dbReference>
<dbReference type="InterPro" id="IPR001841">
    <property type="entry name" value="Znf_RING"/>
</dbReference>
<dbReference type="GO" id="GO:0005654">
    <property type="term" value="C:nucleoplasm"/>
    <property type="evidence" value="ECO:0007669"/>
    <property type="project" value="Ensembl"/>
</dbReference>
<dbReference type="GO" id="GO:0070936">
    <property type="term" value="P:protein K48-linked ubiquitination"/>
    <property type="evidence" value="ECO:0007669"/>
    <property type="project" value="Ensembl"/>
</dbReference>
<dbReference type="GO" id="GO:0061630">
    <property type="term" value="F:ubiquitin protein ligase activity"/>
    <property type="evidence" value="ECO:0007669"/>
    <property type="project" value="UniProtKB-EC"/>
</dbReference>
<feature type="domain" description="B box-type" evidence="14">
    <location>
        <begin position="229"/>
        <end position="270"/>
    </location>
</feature>
<dbReference type="InParanoid" id="A0A7N4NLA6"/>
<dbReference type="GO" id="GO:0050728">
    <property type="term" value="P:negative regulation of inflammatory response"/>
    <property type="evidence" value="ECO:0007669"/>
    <property type="project" value="Ensembl"/>
</dbReference>
<dbReference type="Gene3D" id="3.30.40.10">
    <property type="entry name" value="Zinc/RING finger domain, C3HC4 (zinc finger)"/>
    <property type="match status" value="1"/>
</dbReference>
<dbReference type="InterPro" id="IPR013083">
    <property type="entry name" value="Znf_RING/FYVE/PHD"/>
</dbReference>
<dbReference type="CTD" id="80263"/>
<dbReference type="PANTHER" id="PTHR25462:SF291">
    <property type="entry name" value="E3 UBIQUITIN-PROTEIN LIGASE TRIM45"/>
    <property type="match status" value="1"/>
</dbReference>
<dbReference type="InterPro" id="IPR017868">
    <property type="entry name" value="Filamin/ABP280_repeat-like"/>
</dbReference>
<dbReference type="PROSITE" id="PS50194">
    <property type="entry name" value="FILAMIN_REPEAT"/>
    <property type="match status" value="1"/>
</dbReference>
<dbReference type="SMART" id="SM00557">
    <property type="entry name" value="IG_FLMN"/>
    <property type="match status" value="1"/>
</dbReference>
<dbReference type="InterPro" id="IPR017907">
    <property type="entry name" value="Znf_RING_CS"/>
</dbReference>
<dbReference type="SMART" id="SM00502">
    <property type="entry name" value="BBC"/>
    <property type="match status" value="1"/>
</dbReference>
<dbReference type="GO" id="GO:0045171">
    <property type="term" value="C:intercellular bridge"/>
    <property type="evidence" value="ECO:0007669"/>
    <property type="project" value="Ensembl"/>
</dbReference>
<dbReference type="InterPro" id="IPR027370">
    <property type="entry name" value="Znf-RING_euk"/>
</dbReference>
<keyword evidence="11" id="KW-0175">Coiled coil</keyword>
<comment type="catalytic activity">
    <reaction evidence="1">
        <text>S-ubiquitinyl-[E2 ubiquitin-conjugating enzyme]-L-cysteine + [acceptor protein]-L-lysine = [E2 ubiquitin-conjugating enzyme]-L-cysteine + N(6)-ubiquitinyl-[acceptor protein]-L-lysine.</text>
        <dbReference type="EC" id="2.3.2.27"/>
    </reaction>
</comment>
<dbReference type="KEGG" id="shr:100933415"/>
<dbReference type="InterPro" id="IPR014756">
    <property type="entry name" value="Ig_E-set"/>
</dbReference>
<dbReference type="InterPro" id="IPR001298">
    <property type="entry name" value="Filamin/ABP280_rpt"/>
</dbReference>
<dbReference type="Gene3D" id="2.60.40.10">
    <property type="entry name" value="Immunoglobulins"/>
    <property type="match status" value="1"/>
</dbReference>
<evidence type="ECO:0000256" key="2">
    <source>
        <dbReference type="ARBA" id="ARBA00008518"/>
    </source>
</evidence>
<dbReference type="PROSITE" id="PS50089">
    <property type="entry name" value="ZF_RING_2"/>
    <property type="match status" value="1"/>
</dbReference>
<dbReference type="Ensembl" id="ENSSHAT00000034544.1">
    <property type="protein sequence ID" value="ENSSHAP00000024783.1"/>
    <property type="gene ID" value="ENSSHAG00000018250.2"/>
</dbReference>
<keyword evidence="16" id="KW-1185">Reference proteome</keyword>
<dbReference type="GO" id="GO:0043161">
    <property type="term" value="P:proteasome-mediated ubiquitin-dependent protein catabolic process"/>
    <property type="evidence" value="ECO:0007669"/>
    <property type="project" value="Ensembl"/>
</dbReference>
<evidence type="ECO:0000256" key="10">
    <source>
        <dbReference type="PROSITE-ProRule" id="PRU00087"/>
    </source>
</evidence>
<keyword evidence="5" id="KW-0677">Repeat</keyword>
<dbReference type="PROSITE" id="PS00518">
    <property type="entry name" value="ZF_RING_1"/>
    <property type="match status" value="1"/>
</dbReference>
<dbReference type="GeneID" id="100933415"/>